<dbReference type="GO" id="GO:0007234">
    <property type="term" value="P:osmosensory signaling via phosphorelay pathway"/>
    <property type="evidence" value="ECO:0007669"/>
    <property type="project" value="TreeGrafter"/>
</dbReference>
<dbReference type="Pfam" id="PF00512">
    <property type="entry name" value="HisKA"/>
    <property type="match status" value="1"/>
</dbReference>
<feature type="domain" description="HAMP" evidence="10">
    <location>
        <begin position="365"/>
        <end position="417"/>
    </location>
</feature>
<feature type="transmembrane region" description="Helical" evidence="8">
    <location>
        <begin position="349"/>
        <end position="368"/>
    </location>
</feature>
<evidence type="ECO:0000259" key="9">
    <source>
        <dbReference type="PROSITE" id="PS50109"/>
    </source>
</evidence>
<dbReference type="SMART" id="SM00388">
    <property type="entry name" value="HisKA"/>
    <property type="match status" value="1"/>
</dbReference>
<dbReference type="CDD" id="cd06225">
    <property type="entry name" value="HAMP"/>
    <property type="match status" value="1"/>
</dbReference>
<dbReference type="SUPFAM" id="SSF47384">
    <property type="entry name" value="Homodimeric domain of signal transducing histidine kinase"/>
    <property type="match status" value="1"/>
</dbReference>
<dbReference type="PANTHER" id="PTHR42878">
    <property type="entry name" value="TWO-COMPONENT HISTIDINE KINASE"/>
    <property type="match status" value="1"/>
</dbReference>
<dbReference type="Gene3D" id="6.10.340.10">
    <property type="match status" value="1"/>
</dbReference>
<evidence type="ECO:0000256" key="3">
    <source>
        <dbReference type="ARBA" id="ARBA00012438"/>
    </source>
</evidence>
<feature type="domain" description="Histidine kinase" evidence="9">
    <location>
        <begin position="439"/>
        <end position="642"/>
    </location>
</feature>
<name>A0A4R3YG96_9FIRM</name>
<dbReference type="InterPro" id="IPR036097">
    <property type="entry name" value="HisK_dim/P_sf"/>
</dbReference>
<dbReference type="GO" id="GO:0030295">
    <property type="term" value="F:protein kinase activator activity"/>
    <property type="evidence" value="ECO:0007669"/>
    <property type="project" value="TreeGrafter"/>
</dbReference>
<evidence type="ECO:0000313" key="11">
    <source>
        <dbReference type="EMBL" id="TCV91186.1"/>
    </source>
</evidence>
<evidence type="ECO:0000256" key="4">
    <source>
        <dbReference type="ARBA" id="ARBA00022553"/>
    </source>
</evidence>
<keyword evidence="8" id="KW-0472">Membrane</keyword>
<dbReference type="Pfam" id="PF02518">
    <property type="entry name" value="HATPase_c"/>
    <property type="match status" value="1"/>
</dbReference>
<dbReference type="FunFam" id="1.10.287.130:FF:000001">
    <property type="entry name" value="Two-component sensor histidine kinase"/>
    <property type="match status" value="1"/>
</dbReference>
<dbReference type="InterPro" id="IPR036890">
    <property type="entry name" value="HATPase_C_sf"/>
</dbReference>
<keyword evidence="8" id="KW-1133">Transmembrane helix</keyword>
<sequence>MKKLNFSLIIKVTGVVFIAFSIVLGNEIRLGINRYTKNTLDTDAEAIVRNLDKFAKSYTQSIAINKVNLNSTEFKNIYRDALAGDGTKVKCLVNAKGQILDVSREGEGFPSIGVIVSKYKGATNWPVYFDLSSMDSTSLMKIESELLKHKDEKNTITLKIVTNSQSELNSNIFDNIFIKELKLNNQIIYVSNTKGKVQTMEGTVGSYASYNLEIAFPSTLTESKKQSTNTSGKKSRTMILDYQNAMNGLREQITKNFKTFKKSGRELTTTNYSIYKILNPYEYNGKYYSTVMLRLEDWGLMNGEDTTVDYTDEASLDKVTAGYIFVIQEYTNLTMRSFRQFMHDNSSTYLLAFVLIILICLSIAYMVIKPIRRIETTAKHIARKEFDYPIDTTRHDELGDLSRSIDRMSKELESTINNLHQEIERVQRLEVIRKEFVSNFTHEIKTPLGIINGFSELVEIEQDEKKRNEYITIIQNETKRINELVLAMLDLSKLESQKVSLKLEEVDLLDIVGDCLDSMMYLFERKQIKVHTQLDSSMVKADRFKIEMVIDNFISNALRYTAEGKNVYVRLDEHGFEIENEGHPIPKDDLEKIWLTFHKVDCSRNAEGTGLGLAICKAILDLHHFEYGVKNTEKGVLFYFKY</sequence>
<dbReference type="EMBL" id="SMCQ01000034">
    <property type="protein sequence ID" value="TCV91186.1"/>
    <property type="molecule type" value="Genomic_DNA"/>
</dbReference>
<dbReference type="RefSeq" id="WP_132226530.1">
    <property type="nucleotide sequence ID" value="NZ_JANKBF010000029.1"/>
</dbReference>
<comment type="caution">
    <text evidence="11">The sequence shown here is derived from an EMBL/GenBank/DDBJ whole genome shotgun (WGS) entry which is preliminary data.</text>
</comment>
<comment type="catalytic activity">
    <reaction evidence="1">
        <text>ATP + protein L-histidine = ADP + protein N-phospho-L-histidine.</text>
        <dbReference type="EC" id="2.7.13.3"/>
    </reaction>
</comment>
<dbReference type="InterPro" id="IPR003661">
    <property type="entry name" value="HisK_dim/P_dom"/>
</dbReference>
<organism evidence="11 12">
    <name type="scientific">Longibaculum muris</name>
    <dbReference type="NCBI Taxonomy" id="1796628"/>
    <lineage>
        <taxon>Bacteria</taxon>
        <taxon>Bacillati</taxon>
        <taxon>Bacillota</taxon>
        <taxon>Erysipelotrichia</taxon>
        <taxon>Erysipelotrichales</taxon>
        <taxon>Coprobacillaceae</taxon>
        <taxon>Longibaculum</taxon>
    </lineage>
</organism>
<evidence type="ECO:0000256" key="2">
    <source>
        <dbReference type="ARBA" id="ARBA00004370"/>
    </source>
</evidence>
<dbReference type="SUPFAM" id="SSF158472">
    <property type="entry name" value="HAMP domain-like"/>
    <property type="match status" value="1"/>
</dbReference>
<evidence type="ECO:0000256" key="6">
    <source>
        <dbReference type="ARBA" id="ARBA00022777"/>
    </source>
</evidence>
<keyword evidence="12" id="KW-1185">Reference proteome</keyword>
<dbReference type="GeneID" id="98916751"/>
<dbReference type="GO" id="GO:0000155">
    <property type="term" value="F:phosphorelay sensor kinase activity"/>
    <property type="evidence" value="ECO:0007669"/>
    <property type="project" value="InterPro"/>
</dbReference>
<dbReference type="Gene3D" id="1.10.287.130">
    <property type="match status" value="1"/>
</dbReference>
<dbReference type="Gene3D" id="3.30.565.10">
    <property type="entry name" value="Histidine kinase-like ATPase, C-terminal domain"/>
    <property type="match status" value="1"/>
</dbReference>
<dbReference type="PROSITE" id="PS50109">
    <property type="entry name" value="HIS_KIN"/>
    <property type="match status" value="1"/>
</dbReference>
<dbReference type="SMART" id="SM00304">
    <property type="entry name" value="HAMP"/>
    <property type="match status" value="1"/>
</dbReference>
<keyword evidence="4" id="KW-0597">Phosphoprotein</keyword>
<dbReference type="Pfam" id="PF00672">
    <property type="entry name" value="HAMP"/>
    <property type="match status" value="1"/>
</dbReference>
<dbReference type="PANTHER" id="PTHR42878:SF3">
    <property type="entry name" value="HISTIDINE PROTEIN KINASE SAES"/>
    <property type="match status" value="1"/>
</dbReference>
<dbReference type="InterPro" id="IPR050351">
    <property type="entry name" value="BphY/WalK/GraS-like"/>
</dbReference>
<dbReference type="CDD" id="cd00075">
    <property type="entry name" value="HATPase"/>
    <property type="match status" value="1"/>
</dbReference>
<keyword evidence="8" id="KW-0812">Transmembrane</keyword>
<dbReference type="SMART" id="SM00387">
    <property type="entry name" value="HATPase_c"/>
    <property type="match status" value="1"/>
</dbReference>
<dbReference type="InterPro" id="IPR003594">
    <property type="entry name" value="HATPase_dom"/>
</dbReference>
<keyword evidence="6 11" id="KW-0418">Kinase</keyword>
<evidence type="ECO:0000313" key="12">
    <source>
        <dbReference type="Proteomes" id="UP000295515"/>
    </source>
</evidence>
<accession>A0A4R3YG96</accession>
<dbReference type="GO" id="GO:0016020">
    <property type="term" value="C:membrane"/>
    <property type="evidence" value="ECO:0007669"/>
    <property type="project" value="UniProtKB-SubCell"/>
</dbReference>
<protein>
    <recommendedName>
        <fullName evidence="3">histidine kinase</fullName>
        <ecNumber evidence="3">2.7.13.3</ecNumber>
    </recommendedName>
</protein>
<proteinExistence type="predicted"/>
<dbReference type="InterPro" id="IPR005467">
    <property type="entry name" value="His_kinase_dom"/>
</dbReference>
<feature type="transmembrane region" description="Helical" evidence="8">
    <location>
        <begin position="6"/>
        <end position="25"/>
    </location>
</feature>
<evidence type="ECO:0000256" key="8">
    <source>
        <dbReference type="SAM" id="Phobius"/>
    </source>
</evidence>
<dbReference type="AlphaFoldDB" id="A0A4R3YG96"/>
<dbReference type="Proteomes" id="UP000295515">
    <property type="component" value="Unassembled WGS sequence"/>
</dbReference>
<keyword evidence="5" id="KW-0808">Transferase</keyword>
<evidence type="ECO:0000256" key="7">
    <source>
        <dbReference type="ARBA" id="ARBA00023012"/>
    </source>
</evidence>
<dbReference type="GO" id="GO:0000156">
    <property type="term" value="F:phosphorelay response regulator activity"/>
    <property type="evidence" value="ECO:0007669"/>
    <property type="project" value="TreeGrafter"/>
</dbReference>
<keyword evidence="7" id="KW-0902">Two-component regulatory system</keyword>
<evidence type="ECO:0000259" key="10">
    <source>
        <dbReference type="PROSITE" id="PS50885"/>
    </source>
</evidence>
<dbReference type="SUPFAM" id="SSF55874">
    <property type="entry name" value="ATPase domain of HSP90 chaperone/DNA topoisomerase II/histidine kinase"/>
    <property type="match status" value="1"/>
</dbReference>
<gene>
    <name evidence="11" type="ORF">EDD60_1341</name>
</gene>
<dbReference type="CDD" id="cd00082">
    <property type="entry name" value="HisKA"/>
    <property type="match status" value="1"/>
</dbReference>
<dbReference type="EC" id="2.7.13.3" evidence="3"/>
<dbReference type="PROSITE" id="PS50885">
    <property type="entry name" value="HAMP"/>
    <property type="match status" value="1"/>
</dbReference>
<dbReference type="InterPro" id="IPR003660">
    <property type="entry name" value="HAMP_dom"/>
</dbReference>
<comment type="subcellular location">
    <subcellularLocation>
        <location evidence="2">Membrane</location>
    </subcellularLocation>
</comment>
<evidence type="ECO:0000256" key="1">
    <source>
        <dbReference type="ARBA" id="ARBA00000085"/>
    </source>
</evidence>
<evidence type="ECO:0000256" key="5">
    <source>
        <dbReference type="ARBA" id="ARBA00022679"/>
    </source>
</evidence>
<reference evidence="11 12" key="1">
    <citation type="submission" date="2019-03" db="EMBL/GenBank/DDBJ databases">
        <title>Genomic Encyclopedia of Type Strains, Phase IV (KMG-IV): sequencing the most valuable type-strain genomes for metagenomic binning, comparative biology and taxonomic classification.</title>
        <authorList>
            <person name="Goeker M."/>
        </authorList>
    </citation>
    <scope>NUCLEOTIDE SEQUENCE [LARGE SCALE GENOMIC DNA]</scope>
    <source>
        <strain evidence="11 12">DSM 29487</strain>
    </source>
</reference>